<dbReference type="WBParaSite" id="Minc3s02048g27971">
    <property type="protein sequence ID" value="Minc3s02048g27971"/>
    <property type="gene ID" value="Minc3s02048g27971"/>
</dbReference>
<sequence length="55" mass="6409">MDIACWTLLFSLIPFLVSKFRQILVKFLDAIHKFQVLVLFFQLRNVLGNLSLLNA</sequence>
<name>A0A914MK29_MELIC</name>
<dbReference type="AlphaFoldDB" id="A0A914MK29"/>
<evidence type="ECO:0000313" key="1">
    <source>
        <dbReference type="Proteomes" id="UP000887563"/>
    </source>
</evidence>
<keyword evidence="1" id="KW-1185">Reference proteome</keyword>
<evidence type="ECO:0000313" key="2">
    <source>
        <dbReference type="WBParaSite" id="Minc3s02048g27971"/>
    </source>
</evidence>
<reference evidence="2" key="1">
    <citation type="submission" date="2022-11" db="UniProtKB">
        <authorList>
            <consortium name="WormBaseParasite"/>
        </authorList>
    </citation>
    <scope>IDENTIFICATION</scope>
</reference>
<accession>A0A914MK29</accession>
<organism evidence="1 2">
    <name type="scientific">Meloidogyne incognita</name>
    <name type="common">Southern root-knot nematode worm</name>
    <name type="synonym">Oxyuris incognita</name>
    <dbReference type="NCBI Taxonomy" id="6306"/>
    <lineage>
        <taxon>Eukaryota</taxon>
        <taxon>Metazoa</taxon>
        <taxon>Ecdysozoa</taxon>
        <taxon>Nematoda</taxon>
        <taxon>Chromadorea</taxon>
        <taxon>Rhabditida</taxon>
        <taxon>Tylenchina</taxon>
        <taxon>Tylenchomorpha</taxon>
        <taxon>Tylenchoidea</taxon>
        <taxon>Meloidogynidae</taxon>
        <taxon>Meloidogyninae</taxon>
        <taxon>Meloidogyne</taxon>
        <taxon>Meloidogyne incognita group</taxon>
    </lineage>
</organism>
<dbReference type="Proteomes" id="UP000887563">
    <property type="component" value="Unplaced"/>
</dbReference>
<protein>
    <submittedName>
        <fullName evidence="2">Candidate secreted effector</fullName>
    </submittedName>
</protein>
<proteinExistence type="predicted"/>